<evidence type="ECO:0000256" key="1">
    <source>
        <dbReference type="ARBA" id="ARBA00009551"/>
    </source>
</evidence>
<evidence type="ECO:0000313" key="4">
    <source>
        <dbReference type="EMBL" id="ALT55054.1"/>
    </source>
</evidence>
<dbReference type="Pfam" id="PF02711">
    <property type="entry name" value="Pap_E4"/>
    <property type="match status" value="1"/>
</dbReference>
<dbReference type="EMBL" id="KU298941">
    <property type="protein sequence ID" value="ALT55062.1"/>
    <property type="molecule type" value="Genomic_DNA"/>
</dbReference>
<dbReference type="EMBL" id="KU298940">
    <property type="protein sequence ID" value="ALT55054.1"/>
    <property type="molecule type" value="Genomic_DNA"/>
</dbReference>
<feature type="region of interest" description="Disordered" evidence="3">
    <location>
        <begin position="102"/>
        <end position="144"/>
    </location>
</feature>
<proteinExistence type="inferred from homology"/>
<comment type="similarity">
    <text evidence="1">Belongs to the papillomaviridae E4 protein family.</text>
</comment>
<evidence type="ECO:0000313" key="6">
    <source>
        <dbReference type="Proteomes" id="UP000117702"/>
    </source>
</evidence>
<evidence type="ECO:0000313" key="5">
    <source>
        <dbReference type="EMBL" id="ALT55062.1"/>
    </source>
</evidence>
<feature type="compositionally biased region" description="Pro residues" evidence="3">
    <location>
        <begin position="103"/>
        <end position="114"/>
    </location>
</feature>
<keyword evidence="2" id="KW-0244">Early protein</keyword>
<protein>
    <submittedName>
        <fullName evidence="4">E4</fullName>
    </submittedName>
</protein>
<evidence type="ECO:0000256" key="3">
    <source>
        <dbReference type="SAM" id="MobiDB-lite"/>
    </source>
</evidence>
<dbReference type="InterPro" id="IPR003861">
    <property type="entry name" value="Papilloma_E4"/>
</dbReference>
<reference evidence="6 7" key="1">
    <citation type="journal article" date="2016" name="Virology">
        <title>Identification of novel human papillomavirus lineages and sublineages in HIV/HPV-coinfected pregnant women by next-generation sequencing.</title>
        <authorList>
            <person name="Siqueira J.D."/>
            <person name="Alves B.M."/>
            <person name="Prellwitz I.M."/>
            <person name="Furtado C."/>
            <person name="Meyrelles A.R."/>
            <person name="Machado E.S."/>
            <person name="Seuanez H.N."/>
            <person name="Soares M.A."/>
            <person name="Soares E.A."/>
        </authorList>
    </citation>
    <scope>NUCLEOTIDE SEQUENCE [LARGE SCALE GENOMIC DNA]</scope>
    <source>
        <strain evidence="4">65A.87</strain>
        <strain evidence="5">65C.87</strain>
    </source>
</reference>
<dbReference type="Proteomes" id="UP000158055">
    <property type="component" value="Genome"/>
</dbReference>
<sequence length="177" mass="19983">MMVKMKKKWNMSAGGIYIYSVLALIHGLRCLDRLATKGYIMNWKAVNGTMLTLQRRQNTMGQKTCGRCMWEAQLFTIHANLYPVLREACQKYPLLQLLQSYTTPPPRPPLPPPRKPPRCRRRLLSDSDSEETAPSSPILHRTSDHSWTVATHGQTITLTTHSGHGTTVSVTVHLSCT</sequence>
<dbReference type="Proteomes" id="UP000117702">
    <property type="component" value="Genome"/>
</dbReference>
<name>A0A159DV43_9PAPI</name>
<organism evidence="4 7">
    <name type="scientific">human papillomavirus 87</name>
    <dbReference type="NCBI Taxonomy" id="120381"/>
    <lineage>
        <taxon>Viruses</taxon>
        <taxon>Monodnaviria</taxon>
        <taxon>Shotokuvirae</taxon>
        <taxon>Cossaviricota</taxon>
        <taxon>Papovaviricetes</taxon>
        <taxon>Zurhausenvirales</taxon>
        <taxon>Papillomaviridae</taxon>
        <taxon>Firstpapillomavirinae</taxon>
        <taxon>Alphapapillomavirus</taxon>
        <taxon>Alphapapillomavirus 3</taxon>
    </lineage>
</organism>
<evidence type="ECO:0000256" key="2">
    <source>
        <dbReference type="ARBA" id="ARBA00022518"/>
    </source>
</evidence>
<evidence type="ECO:0000313" key="7">
    <source>
        <dbReference type="Proteomes" id="UP000158055"/>
    </source>
</evidence>
<accession>A0A159DV43</accession>